<organism evidence="2 3">
    <name type="scientific">Lentinula raphanica</name>
    <dbReference type="NCBI Taxonomy" id="153919"/>
    <lineage>
        <taxon>Eukaryota</taxon>
        <taxon>Fungi</taxon>
        <taxon>Dikarya</taxon>
        <taxon>Basidiomycota</taxon>
        <taxon>Agaricomycotina</taxon>
        <taxon>Agaricomycetes</taxon>
        <taxon>Agaricomycetidae</taxon>
        <taxon>Agaricales</taxon>
        <taxon>Marasmiineae</taxon>
        <taxon>Omphalotaceae</taxon>
        <taxon>Lentinula</taxon>
    </lineage>
</organism>
<dbReference type="Proteomes" id="UP001163846">
    <property type="component" value="Unassembled WGS sequence"/>
</dbReference>
<evidence type="ECO:0008006" key="4">
    <source>
        <dbReference type="Google" id="ProtNLM"/>
    </source>
</evidence>
<proteinExistence type="predicted"/>
<name>A0AA38UIX5_9AGAR</name>
<feature type="chain" id="PRO_5041383469" description="Sel1 repeat family protein" evidence="1">
    <location>
        <begin position="31"/>
        <end position="236"/>
    </location>
</feature>
<dbReference type="EMBL" id="MU805989">
    <property type="protein sequence ID" value="KAJ3842970.1"/>
    <property type="molecule type" value="Genomic_DNA"/>
</dbReference>
<evidence type="ECO:0000256" key="1">
    <source>
        <dbReference type="SAM" id="SignalP"/>
    </source>
</evidence>
<protein>
    <recommendedName>
        <fullName evidence="4">Sel1 repeat family protein</fullName>
    </recommendedName>
</protein>
<comment type="caution">
    <text evidence="2">The sequence shown here is derived from an EMBL/GenBank/DDBJ whole genome shotgun (WGS) entry which is preliminary data.</text>
</comment>
<sequence>MPTLLLSFPRLLRLLATFFVLVTLIHIAAGDNAKAELQAKIKAHDELEINGAFYLWQAMHESRKEKQYDGLWLAFAQQSSPPGSEPYIRAVRLHGKQVSELVSQGVCLRETDQKPAAAGNTPAGPQMERYCAQDNSNLFRHAGRWIEIGTVDGQHRGKEFDKLVEESLIQALNENHATNLGFLEGAVRQLMDRGVMKSSEEEEKRAFRYLSLRPRFRTASGELVRPMFKSKAAGRR</sequence>
<keyword evidence="3" id="KW-1185">Reference proteome</keyword>
<feature type="signal peptide" evidence="1">
    <location>
        <begin position="1"/>
        <end position="30"/>
    </location>
</feature>
<dbReference type="AlphaFoldDB" id="A0AA38UIX5"/>
<reference evidence="2" key="1">
    <citation type="submission" date="2022-08" db="EMBL/GenBank/DDBJ databases">
        <authorList>
            <consortium name="DOE Joint Genome Institute"/>
            <person name="Min B."/>
            <person name="Riley R."/>
            <person name="Sierra-Patev S."/>
            <person name="Naranjo-Ortiz M."/>
            <person name="Looney B."/>
            <person name="Konkel Z."/>
            <person name="Slot J.C."/>
            <person name="Sakamoto Y."/>
            <person name="Steenwyk J.L."/>
            <person name="Rokas A."/>
            <person name="Carro J."/>
            <person name="Camarero S."/>
            <person name="Ferreira P."/>
            <person name="Molpeceres G."/>
            <person name="Ruiz-Duenas F.J."/>
            <person name="Serrano A."/>
            <person name="Henrissat B."/>
            <person name="Drula E."/>
            <person name="Hughes K.W."/>
            <person name="Mata J.L."/>
            <person name="Ishikawa N.K."/>
            <person name="Vargas-Isla R."/>
            <person name="Ushijima S."/>
            <person name="Smith C.A."/>
            <person name="Ahrendt S."/>
            <person name="Andreopoulos W."/>
            <person name="He G."/>
            <person name="Labutti K."/>
            <person name="Lipzen A."/>
            <person name="Ng V."/>
            <person name="Sandor L."/>
            <person name="Barry K."/>
            <person name="Martinez A.T."/>
            <person name="Xiao Y."/>
            <person name="Gibbons J.G."/>
            <person name="Terashima K."/>
            <person name="Hibbett D.S."/>
            <person name="Grigoriev I.V."/>
        </authorList>
    </citation>
    <scope>NUCLEOTIDE SEQUENCE</scope>
    <source>
        <strain evidence="2">TFB9207</strain>
    </source>
</reference>
<accession>A0AA38UIX5</accession>
<gene>
    <name evidence="2" type="ORF">F5878DRAFT_606292</name>
</gene>
<evidence type="ECO:0000313" key="2">
    <source>
        <dbReference type="EMBL" id="KAJ3842970.1"/>
    </source>
</evidence>
<keyword evidence="1" id="KW-0732">Signal</keyword>
<evidence type="ECO:0000313" key="3">
    <source>
        <dbReference type="Proteomes" id="UP001163846"/>
    </source>
</evidence>